<dbReference type="Proteomes" id="UP000198848">
    <property type="component" value="Unassembled WGS sequence"/>
</dbReference>
<keyword evidence="1" id="KW-0813">Transport</keyword>
<evidence type="ECO:0000256" key="5">
    <source>
        <dbReference type="ARBA" id="ARBA00023014"/>
    </source>
</evidence>
<evidence type="ECO:0000256" key="2">
    <source>
        <dbReference type="ARBA" id="ARBA00022723"/>
    </source>
</evidence>
<proteinExistence type="predicted"/>
<dbReference type="STRING" id="1095778.SAMN04489842_3032"/>
<keyword evidence="2" id="KW-0479">Metal-binding</keyword>
<sequence>MKVEFDEDTCIGMFQCVAEWDAFVEDESRGKAILEDSEEVEDGVFVREVPEDAELDAKFAARTCPVDAIKIYDDDGEQLIP</sequence>
<dbReference type="Pfam" id="PF13459">
    <property type="entry name" value="Fer4_15"/>
    <property type="match status" value="1"/>
</dbReference>
<gene>
    <name evidence="6" type="ORF">SAMN04489842_3032</name>
</gene>
<evidence type="ECO:0000256" key="3">
    <source>
        <dbReference type="ARBA" id="ARBA00022982"/>
    </source>
</evidence>
<organism evidence="6 7">
    <name type="scientific">Natronobacterium texcoconense</name>
    <dbReference type="NCBI Taxonomy" id="1095778"/>
    <lineage>
        <taxon>Archaea</taxon>
        <taxon>Methanobacteriati</taxon>
        <taxon>Methanobacteriota</taxon>
        <taxon>Stenosarchaea group</taxon>
        <taxon>Halobacteria</taxon>
        <taxon>Halobacteriales</taxon>
        <taxon>Natrialbaceae</taxon>
        <taxon>Natronobacterium</taxon>
    </lineage>
</organism>
<dbReference type="SUPFAM" id="SSF54862">
    <property type="entry name" value="4Fe-4S ferredoxins"/>
    <property type="match status" value="1"/>
</dbReference>
<protein>
    <submittedName>
        <fullName evidence="6">Ferredoxin</fullName>
    </submittedName>
</protein>
<keyword evidence="3" id="KW-0249">Electron transport</keyword>
<evidence type="ECO:0000313" key="7">
    <source>
        <dbReference type="Proteomes" id="UP000198848"/>
    </source>
</evidence>
<dbReference type="OrthoDB" id="5583at2157"/>
<keyword evidence="7" id="KW-1185">Reference proteome</keyword>
<dbReference type="AlphaFoldDB" id="A0A1H1HTE8"/>
<name>A0A1H1HTE8_NATTX</name>
<dbReference type="RefSeq" id="WP_090383514.1">
    <property type="nucleotide sequence ID" value="NZ_FNLC01000003.1"/>
</dbReference>
<evidence type="ECO:0000256" key="1">
    <source>
        <dbReference type="ARBA" id="ARBA00022448"/>
    </source>
</evidence>
<keyword evidence="4" id="KW-0408">Iron</keyword>
<evidence type="ECO:0000313" key="6">
    <source>
        <dbReference type="EMBL" id="SDR28692.1"/>
    </source>
</evidence>
<dbReference type="Gene3D" id="3.30.70.20">
    <property type="match status" value="1"/>
</dbReference>
<evidence type="ECO:0000256" key="4">
    <source>
        <dbReference type="ARBA" id="ARBA00023004"/>
    </source>
</evidence>
<dbReference type="PANTHER" id="PTHR36923">
    <property type="entry name" value="FERREDOXIN"/>
    <property type="match status" value="1"/>
</dbReference>
<dbReference type="GO" id="GO:0051536">
    <property type="term" value="F:iron-sulfur cluster binding"/>
    <property type="evidence" value="ECO:0007669"/>
    <property type="project" value="UniProtKB-KW"/>
</dbReference>
<accession>A0A1H1HTE8</accession>
<dbReference type="GO" id="GO:0046872">
    <property type="term" value="F:metal ion binding"/>
    <property type="evidence" value="ECO:0007669"/>
    <property type="project" value="UniProtKB-KW"/>
</dbReference>
<keyword evidence="5" id="KW-0411">Iron-sulfur</keyword>
<dbReference type="InterPro" id="IPR051269">
    <property type="entry name" value="Fe-S_cluster_ET"/>
</dbReference>
<reference evidence="7" key="1">
    <citation type="submission" date="2016-10" db="EMBL/GenBank/DDBJ databases">
        <authorList>
            <person name="Varghese N."/>
            <person name="Submissions S."/>
        </authorList>
    </citation>
    <scope>NUCLEOTIDE SEQUENCE [LARGE SCALE GENOMIC DNA]</scope>
    <source>
        <strain evidence="7">DSM 24767</strain>
    </source>
</reference>
<dbReference type="PANTHER" id="PTHR36923:SF3">
    <property type="entry name" value="FERREDOXIN"/>
    <property type="match status" value="1"/>
</dbReference>
<dbReference type="EMBL" id="FNLC01000003">
    <property type="protein sequence ID" value="SDR28692.1"/>
    <property type="molecule type" value="Genomic_DNA"/>
</dbReference>